<evidence type="ECO:0000259" key="11">
    <source>
        <dbReference type="Pfam" id="PF00149"/>
    </source>
</evidence>
<keyword evidence="7" id="KW-0479">Metal-binding</keyword>
<feature type="binding site" evidence="7">
    <location>
        <position position="219"/>
    </location>
    <ligand>
        <name>Fe cation</name>
        <dbReference type="ChEBI" id="CHEBI:24875"/>
        <label>2</label>
    </ligand>
</feature>
<feature type="binding site" evidence="7">
    <location>
        <position position="254"/>
    </location>
    <ligand>
        <name>Fe cation</name>
        <dbReference type="ChEBI" id="CHEBI:24875"/>
        <label>2</label>
    </ligand>
</feature>
<dbReference type="Proteomes" id="UP000663832">
    <property type="component" value="Unassembled WGS sequence"/>
</dbReference>
<evidence type="ECO:0000256" key="1">
    <source>
        <dbReference type="ARBA" id="ARBA00000032"/>
    </source>
</evidence>
<accession>A0A814GJ73</accession>
<dbReference type="SUPFAM" id="SSF56300">
    <property type="entry name" value="Metallo-dependent phosphatases"/>
    <property type="match status" value="1"/>
</dbReference>
<keyword evidence="14" id="KW-1185">Reference proteome</keyword>
<dbReference type="AlphaFoldDB" id="A0A814GJ73"/>
<keyword evidence="5 6" id="KW-0378">Hydrolase</keyword>
<dbReference type="GO" id="GO:0046872">
    <property type="term" value="F:metal ion binding"/>
    <property type="evidence" value="ECO:0007669"/>
    <property type="project" value="UniProtKB-KW"/>
</dbReference>
<dbReference type="EMBL" id="CAJNOI010000070">
    <property type="protein sequence ID" value="CAF0997045.1"/>
    <property type="molecule type" value="Genomic_DNA"/>
</dbReference>
<dbReference type="CDD" id="cd07378">
    <property type="entry name" value="MPP_ACP5"/>
    <property type="match status" value="1"/>
</dbReference>
<feature type="binding site" evidence="7">
    <location>
        <position position="86"/>
    </location>
    <ligand>
        <name>Fe cation</name>
        <dbReference type="ChEBI" id="CHEBI:24875"/>
        <label>1</label>
    </ligand>
</feature>
<dbReference type="FunFam" id="3.60.21.10:FF:000062">
    <property type="entry name" value="Tartrate-resistant acid phosphatase type 5"/>
    <property type="match status" value="1"/>
</dbReference>
<dbReference type="InterPro" id="IPR051558">
    <property type="entry name" value="Metallophosphoesterase_PAP"/>
</dbReference>
<dbReference type="EC" id="3.1.3.2" evidence="2 6"/>
<dbReference type="PANTHER" id="PTHR10161">
    <property type="entry name" value="TARTRATE-RESISTANT ACID PHOSPHATASE TYPE 5"/>
    <property type="match status" value="1"/>
</dbReference>
<evidence type="ECO:0000256" key="9">
    <source>
        <dbReference type="PIRSR" id="PIRSR000898-3"/>
    </source>
</evidence>
<keyword evidence="4 10" id="KW-0732">Signal</keyword>
<feature type="chain" id="PRO_5035600123" description="Tartrate-resistant acid phosphatase type 5" evidence="10">
    <location>
        <begin position="19"/>
        <end position="340"/>
    </location>
</feature>
<evidence type="ECO:0000256" key="3">
    <source>
        <dbReference type="ARBA" id="ARBA00015822"/>
    </source>
</evidence>
<gene>
    <name evidence="12" type="ORF">BJG266_LOCUS15722</name>
    <name evidence="13" type="ORF">QVE165_LOCUS26928</name>
</gene>
<feature type="binding site" evidence="7">
    <location>
        <position position="256"/>
    </location>
    <ligand>
        <name>Fe cation</name>
        <dbReference type="ChEBI" id="CHEBI:24875"/>
        <label>1</label>
    </ligand>
</feature>
<comment type="cofactor">
    <cofactor evidence="7">
        <name>Fe cation</name>
        <dbReference type="ChEBI" id="CHEBI:24875"/>
    </cofactor>
    <text evidence="7">Binds 2 iron ions per subunit.</text>
</comment>
<dbReference type="InterPro" id="IPR024927">
    <property type="entry name" value="Acid_PPase"/>
</dbReference>
<proteinExistence type="predicted"/>
<organism evidence="12 15">
    <name type="scientific">Adineta steineri</name>
    <dbReference type="NCBI Taxonomy" id="433720"/>
    <lineage>
        <taxon>Eukaryota</taxon>
        <taxon>Metazoa</taxon>
        <taxon>Spiralia</taxon>
        <taxon>Gnathifera</taxon>
        <taxon>Rotifera</taxon>
        <taxon>Eurotatoria</taxon>
        <taxon>Bdelloidea</taxon>
        <taxon>Adinetida</taxon>
        <taxon>Adinetidae</taxon>
        <taxon>Adineta</taxon>
    </lineage>
</organism>
<keyword evidence="6 7" id="KW-0408">Iron</keyword>
<feature type="binding site" evidence="7">
    <location>
        <position position="45"/>
    </location>
    <ligand>
        <name>Fe cation</name>
        <dbReference type="ChEBI" id="CHEBI:24875"/>
        <label>1</label>
    </ligand>
</feature>
<evidence type="ECO:0000256" key="5">
    <source>
        <dbReference type="ARBA" id="ARBA00022801"/>
    </source>
</evidence>
<dbReference type="PIRSF" id="PIRSF000898">
    <property type="entry name" value="Acid_Ptase_5"/>
    <property type="match status" value="1"/>
</dbReference>
<evidence type="ECO:0000256" key="7">
    <source>
        <dbReference type="PIRSR" id="PIRSR000898-1"/>
    </source>
</evidence>
<evidence type="ECO:0000256" key="10">
    <source>
        <dbReference type="SAM" id="SignalP"/>
    </source>
</evidence>
<dbReference type="Gene3D" id="3.60.21.10">
    <property type="match status" value="1"/>
</dbReference>
<feature type="domain" description="Calcineurin-like phosphoesterase" evidence="11">
    <location>
        <begin position="39"/>
        <end position="257"/>
    </location>
</feature>
<name>A0A814GJ73_9BILA</name>
<evidence type="ECO:0000256" key="2">
    <source>
        <dbReference type="ARBA" id="ARBA00012646"/>
    </source>
</evidence>
<evidence type="ECO:0000256" key="4">
    <source>
        <dbReference type="ARBA" id="ARBA00022729"/>
    </source>
</evidence>
<sequence>MLLFYLIQLVIFYQLSTAFPRNFGNHDISAKESTDGIARFFIIGDWGGVHVPPYKTPSEIAVAHAMGKLGKTFNTSFQLALGDNFYSHGVQSVTDPRFKHTFEDVFTAESLQTPWYVVAGNHDHLGNVSAEIEYSKISHRWTFPDYFYAFSLMQSDKQKKLVDFVMIDTILLCGGGNLSDWEDTPLDGPKNSRVAEAYWQWIEGELRQSTAPYLLVGGHFPVYSVAEHGPTKCLVDRLRPLLHQYHVTAYVCGHDHNLQHLAEDLDGSKMNYFVVGAGGVVENSHAHASNVPADSLKYFWGGDIILGGFGLMEINSTQMTFSFIEHTEKTLYQTVLKPRV</sequence>
<dbReference type="EMBL" id="CAJNOM010000202">
    <property type="protein sequence ID" value="CAF1221564.1"/>
    <property type="molecule type" value="Genomic_DNA"/>
</dbReference>
<feature type="disulfide bond" evidence="8">
    <location>
        <begin position="173"/>
        <end position="233"/>
    </location>
</feature>
<evidence type="ECO:0000313" key="12">
    <source>
        <dbReference type="EMBL" id="CAF0997045.1"/>
    </source>
</evidence>
<reference evidence="12" key="1">
    <citation type="submission" date="2021-02" db="EMBL/GenBank/DDBJ databases">
        <authorList>
            <person name="Nowell W R."/>
        </authorList>
    </citation>
    <scope>NUCLEOTIDE SEQUENCE</scope>
</reference>
<dbReference type="InterPro" id="IPR029052">
    <property type="entry name" value="Metallo-depent_PP-like"/>
</dbReference>
<evidence type="ECO:0000313" key="14">
    <source>
        <dbReference type="Proteomes" id="UP000663832"/>
    </source>
</evidence>
<feature type="binding site" evidence="7">
    <location>
        <position position="83"/>
    </location>
    <ligand>
        <name>Fe cation</name>
        <dbReference type="ChEBI" id="CHEBI:24875"/>
        <label>1</label>
    </ligand>
</feature>
<dbReference type="InterPro" id="IPR004843">
    <property type="entry name" value="Calcineurin-like_PHP"/>
</dbReference>
<feature type="binding site" evidence="7">
    <location>
        <position position="121"/>
    </location>
    <ligand>
        <name>Fe cation</name>
        <dbReference type="ChEBI" id="CHEBI:24875"/>
        <label>2</label>
    </ligand>
</feature>
<feature type="binding site" evidence="7">
    <location>
        <position position="83"/>
    </location>
    <ligand>
        <name>Fe cation</name>
        <dbReference type="ChEBI" id="CHEBI:24875"/>
        <label>2</label>
    </ligand>
</feature>
<comment type="catalytic activity">
    <reaction evidence="1 6">
        <text>a phosphate monoester + H2O = an alcohol + phosphate</text>
        <dbReference type="Rhea" id="RHEA:15017"/>
        <dbReference type="ChEBI" id="CHEBI:15377"/>
        <dbReference type="ChEBI" id="CHEBI:30879"/>
        <dbReference type="ChEBI" id="CHEBI:43474"/>
        <dbReference type="ChEBI" id="CHEBI:67140"/>
        <dbReference type="EC" id="3.1.3.2"/>
    </reaction>
</comment>
<feature type="signal peptide" evidence="10">
    <location>
        <begin position="1"/>
        <end position="18"/>
    </location>
</feature>
<dbReference type="GO" id="GO:0003993">
    <property type="term" value="F:acid phosphatase activity"/>
    <property type="evidence" value="ECO:0007669"/>
    <property type="project" value="UniProtKB-UniRule"/>
</dbReference>
<dbReference type="PANTHER" id="PTHR10161:SF14">
    <property type="entry name" value="TARTRATE-RESISTANT ACID PHOSPHATASE TYPE 5"/>
    <property type="match status" value="1"/>
</dbReference>
<feature type="glycosylation site" description="N-linked (GlcNAc...) asparagine" evidence="9">
    <location>
        <position position="127"/>
    </location>
</feature>
<evidence type="ECO:0000313" key="15">
    <source>
        <dbReference type="Proteomes" id="UP000663877"/>
    </source>
</evidence>
<dbReference type="GO" id="GO:0045453">
    <property type="term" value="P:bone resorption"/>
    <property type="evidence" value="ECO:0007669"/>
    <property type="project" value="TreeGrafter"/>
</dbReference>
<evidence type="ECO:0000256" key="8">
    <source>
        <dbReference type="PIRSR" id="PIRSR000898-2"/>
    </source>
</evidence>
<dbReference type="OrthoDB" id="411211at2759"/>
<evidence type="ECO:0000256" key="6">
    <source>
        <dbReference type="PIRNR" id="PIRNR000898"/>
    </source>
</evidence>
<keyword evidence="8" id="KW-1015">Disulfide bond</keyword>
<evidence type="ECO:0000313" key="13">
    <source>
        <dbReference type="EMBL" id="CAF1221564.1"/>
    </source>
</evidence>
<dbReference type="Proteomes" id="UP000663877">
    <property type="component" value="Unassembled WGS sequence"/>
</dbReference>
<dbReference type="Pfam" id="PF00149">
    <property type="entry name" value="Metallophos"/>
    <property type="match status" value="1"/>
</dbReference>
<protein>
    <recommendedName>
        <fullName evidence="3 6">Tartrate-resistant acid phosphatase type 5</fullName>
        <ecNumber evidence="2 6">3.1.3.2</ecNumber>
    </recommendedName>
</protein>
<comment type="caution">
    <text evidence="12">The sequence shown here is derived from an EMBL/GenBank/DDBJ whole genome shotgun (WGS) entry which is preliminary data.</text>
</comment>